<dbReference type="EMBL" id="JADIMY010000125">
    <property type="protein sequence ID" value="MBO8428180.1"/>
    <property type="molecule type" value="Genomic_DNA"/>
</dbReference>
<evidence type="ECO:0000313" key="1">
    <source>
        <dbReference type="EMBL" id="MBO8428180.1"/>
    </source>
</evidence>
<gene>
    <name evidence="1" type="ORF">IAC58_06535</name>
</gene>
<name>A0A9D9GV23_9BACL</name>
<comment type="caution">
    <text evidence="1">The sequence shown here is derived from an EMBL/GenBank/DDBJ whole genome shotgun (WGS) entry which is preliminary data.</text>
</comment>
<dbReference type="Proteomes" id="UP000823613">
    <property type="component" value="Unassembled WGS sequence"/>
</dbReference>
<evidence type="ECO:0000313" key="2">
    <source>
        <dbReference type="Proteomes" id="UP000823613"/>
    </source>
</evidence>
<proteinExistence type="predicted"/>
<reference evidence="1" key="2">
    <citation type="journal article" date="2021" name="PeerJ">
        <title>Extensive microbial diversity within the chicken gut microbiome revealed by metagenomics and culture.</title>
        <authorList>
            <person name="Gilroy R."/>
            <person name="Ravi A."/>
            <person name="Getino M."/>
            <person name="Pursley I."/>
            <person name="Horton D.L."/>
            <person name="Alikhan N.F."/>
            <person name="Baker D."/>
            <person name="Gharbi K."/>
            <person name="Hall N."/>
            <person name="Watson M."/>
            <person name="Adriaenssens E.M."/>
            <person name="Foster-Nyarko E."/>
            <person name="Jarju S."/>
            <person name="Secka A."/>
            <person name="Antonio M."/>
            <person name="Oren A."/>
            <person name="Chaudhuri R.R."/>
            <person name="La Ragione R."/>
            <person name="Hildebrand F."/>
            <person name="Pallen M.J."/>
        </authorList>
    </citation>
    <scope>NUCLEOTIDE SEQUENCE</scope>
    <source>
        <strain evidence="1">11159</strain>
    </source>
</reference>
<protein>
    <submittedName>
        <fullName evidence="1">Uncharacterized protein</fullName>
    </submittedName>
</protein>
<sequence length="121" mass="14175">MKIIWLNKNSELGIVSFTKSNVTLNKIASTHFKDVEYVMVGLDKEEKKLYIKPIDNNLLVRGDLDKEELFKISISKTYDRISSVMLINLIKEVQDVTNKKFYSKFNEKEEMLIIDLNKEVK</sequence>
<accession>A0A9D9GV23</accession>
<dbReference type="AlphaFoldDB" id="A0A9D9GV23"/>
<reference evidence="1" key="1">
    <citation type="submission" date="2020-10" db="EMBL/GenBank/DDBJ databases">
        <authorList>
            <person name="Gilroy R."/>
        </authorList>
    </citation>
    <scope>NUCLEOTIDE SEQUENCE</scope>
    <source>
        <strain evidence="1">11159</strain>
    </source>
</reference>
<organism evidence="1 2">
    <name type="scientific">Candidatus Onthovivens merdipullorum</name>
    <dbReference type="NCBI Taxonomy" id="2840889"/>
    <lineage>
        <taxon>Bacteria</taxon>
        <taxon>Bacillati</taxon>
        <taxon>Bacillota</taxon>
        <taxon>Bacilli</taxon>
        <taxon>Bacillales</taxon>
        <taxon>Candidatus Onthovivens</taxon>
    </lineage>
</organism>